<comment type="similarity">
    <text evidence="1">Belongs to the membrane fusion protein (MFP) (TC 8.A.1) family.</text>
</comment>
<feature type="coiled-coil region" evidence="2">
    <location>
        <begin position="133"/>
        <end position="189"/>
    </location>
</feature>
<dbReference type="PANTHER" id="PTHR30469">
    <property type="entry name" value="MULTIDRUG RESISTANCE PROTEIN MDTA"/>
    <property type="match status" value="1"/>
</dbReference>
<dbReference type="GO" id="GO:0015562">
    <property type="term" value="F:efflux transmembrane transporter activity"/>
    <property type="evidence" value="ECO:0007669"/>
    <property type="project" value="TreeGrafter"/>
</dbReference>
<reference evidence="4 5" key="1">
    <citation type="submission" date="2019-03" db="EMBL/GenBank/DDBJ databases">
        <title>Cohnella endophytica sp. nov., a novel endophytic bacterium isolated from bark of Sonneratia apetala.</title>
        <authorList>
            <person name="Tuo L."/>
        </authorList>
    </citation>
    <scope>NUCLEOTIDE SEQUENCE [LARGE SCALE GENOMIC DNA]</scope>
    <source>
        <strain evidence="4 5">CCTCC AB 208254</strain>
    </source>
</reference>
<keyword evidence="5" id="KW-1185">Reference proteome</keyword>
<evidence type="ECO:0000256" key="2">
    <source>
        <dbReference type="SAM" id="Coils"/>
    </source>
</evidence>
<organism evidence="4 5">
    <name type="scientific">Cohnella luojiensis</name>
    <dbReference type="NCBI Taxonomy" id="652876"/>
    <lineage>
        <taxon>Bacteria</taxon>
        <taxon>Bacillati</taxon>
        <taxon>Bacillota</taxon>
        <taxon>Bacilli</taxon>
        <taxon>Bacillales</taxon>
        <taxon>Paenibacillaceae</taxon>
        <taxon>Cohnella</taxon>
    </lineage>
</organism>
<name>A0A4Y8LX52_9BACL</name>
<dbReference type="InterPro" id="IPR058627">
    <property type="entry name" value="MdtA-like_C"/>
</dbReference>
<comment type="caution">
    <text evidence="4">The sequence shown here is derived from an EMBL/GenBank/DDBJ whole genome shotgun (WGS) entry which is preliminary data.</text>
</comment>
<dbReference type="NCBIfam" id="TIGR01730">
    <property type="entry name" value="RND_mfp"/>
    <property type="match status" value="1"/>
</dbReference>
<evidence type="ECO:0000256" key="1">
    <source>
        <dbReference type="ARBA" id="ARBA00009477"/>
    </source>
</evidence>
<evidence type="ECO:0000313" key="4">
    <source>
        <dbReference type="EMBL" id="TFE26661.1"/>
    </source>
</evidence>
<feature type="domain" description="Multidrug resistance protein MdtA-like C-terminal permuted SH3" evidence="3">
    <location>
        <begin position="303"/>
        <end position="358"/>
    </location>
</feature>
<keyword evidence="2" id="KW-0175">Coiled coil</keyword>
<dbReference type="SUPFAM" id="SSF111369">
    <property type="entry name" value="HlyD-like secretion proteins"/>
    <property type="match status" value="1"/>
</dbReference>
<dbReference type="InterPro" id="IPR006143">
    <property type="entry name" value="RND_pump_MFP"/>
</dbReference>
<accession>A0A4Y8LX52</accession>
<proteinExistence type="inferred from homology"/>
<sequence length="360" mass="39278">MILLYGGRQTLFIRWSMAGSFRNKGKGIAQLLVAAACLSLLAGCSLLPQEEELEKPPMIRAPKISQKPEYPVKRGTLETKVNGSGKLMSEKEENLFFTEDNRRITDVHVKAGDKVEKGQVLAELDTGDTENQILRKEIDMEKAELDLKSAMRDGSEAAEVQLRKQQLDYKLLKEELAELRSRVDESKLLAPYGGTIVSFTAEVGNLTKAYDKIGQIADMNSLVVAVQFGSSDLENIVPGMEALISINTAGDQVGAVRRLPVTTSENEEDSLDTYALIDVKKLPAKVQHGTPLSASVIVEKRENVLSIPVAALRKQNGRNYVLVSNADGSKGEVDVEVGVQTATDVEIIKGLKEGQKVVGK</sequence>
<gene>
    <name evidence="4" type="ORF">E2980_11125</name>
</gene>
<evidence type="ECO:0000313" key="5">
    <source>
        <dbReference type="Proteomes" id="UP000297900"/>
    </source>
</evidence>
<dbReference type="OrthoDB" id="9765657at2"/>
<evidence type="ECO:0000259" key="3">
    <source>
        <dbReference type="Pfam" id="PF25967"/>
    </source>
</evidence>
<protein>
    <submittedName>
        <fullName evidence="4">Efflux RND transporter periplasmic adaptor subunit</fullName>
    </submittedName>
</protein>
<dbReference type="Gene3D" id="2.40.420.20">
    <property type="match status" value="1"/>
</dbReference>
<dbReference type="AlphaFoldDB" id="A0A4Y8LX52"/>
<dbReference type="EMBL" id="SOMN01000012">
    <property type="protein sequence ID" value="TFE26661.1"/>
    <property type="molecule type" value="Genomic_DNA"/>
</dbReference>
<dbReference type="GO" id="GO:1990281">
    <property type="term" value="C:efflux pump complex"/>
    <property type="evidence" value="ECO:0007669"/>
    <property type="project" value="TreeGrafter"/>
</dbReference>
<dbReference type="Proteomes" id="UP000297900">
    <property type="component" value="Unassembled WGS sequence"/>
</dbReference>
<dbReference type="Gene3D" id="2.40.50.100">
    <property type="match status" value="1"/>
</dbReference>
<dbReference type="Pfam" id="PF25967">
    <property type="entry name" value="RND-MFP_C"/>
    <property type="match status" value="1"/>
</dbReference>